<evidence type="ECO:0000259" key="1">
    <source>
        <dbReference type="PROSITE" id="PS50206"/>
    </source>
</evidence>
<dbReference type="Gene3D" id="3.40.250.10">
    <property type="entry name" value="Rhodanese-like domain"/>
    <property type="match status" value="1"/>
</dbReference>
<name>A0A8J4CX65_9CHLO</name>
<dbReference type="SUPFAM" id="SSF52821">
    <property type="entry name" value="Rhodanese/Cell cycle control phosphatase"/>
    <property type="match status" value="1"/>
</dbReference>
<dbReference type="GO" id="GO:0009507">
    <property type="term" value="C:chloroplast"/>
    <property type="evidence" value="ECO:0007669"/>
    <property type="project" value="TreeGrafter"/>
</dbReference>
<dbReference type="InterPro" id="IPR043186">
    <property type="entry name" value="Str14"/>
</dbReference>
<sequence length="120" mass="13528">MKLKYARIDSVWMFLAFEWHVRQALALQDQGWTIVDVRLATDFEQVHAAGAVSLPLYRYVEGTGFWDNVKKAAMAIGFAMRATERDPDYQSKALSVLKKNQKIILMCAIGGTLDTLVSSE</sequence>
<organism evidence="2 3">
    <name type="scientific">Volvox reticuliferus</name>
    <dbReference type="NCBI Taxonomy" id="1737510"/>
    <lineage>
        <taxon>Eukaryota</taxon>
        <taxon>Viridiplantae</taxon>
        <taxon>Chlorophyta</taxon>
        <taxon>core chlorophytes</taxon>
        <taxon>Chlorophyceae</taxon>
        <taxon>CS clade</taxon>
        <taxon>Chlamydomonadales</taxon>
        <taxon>Volvocaceae</taxon>
        <taxon>Volvox</taxon>
    </lineage>
</organism>
<dbReference type="AlphaFoldDB" id="A0A8J4CX65"/>
<keyword evidence="3" id="KW-1185">Reference proteome</keyword>
<dbReference type="InterPro" id="IPR036873">
    <property type="entry name" value="Rhodanese-like_dom_sf"/>
</dbReference>
<proteinExistence type="predicted"/>
<feature type="domain" description="Rhodanese" evidence="1">
    <location>
        <begin position="28"/>
        <end position="111"/>
    </location>
</feature>
<dbReference type="PANTHER" id="PTHR44920">
    <property type="entry name" value="RHODANESE-LIKE DOMAIN-CONTAINING PROTEIN 14, CHLOROPLASTIC-RELATED"/>
    <property type="match status" value="1"/>
</dbReference>
<dbReference type="PROSITE" id="PS50206">
    <property type="entry name" value="RHODANESE_3"/>
    <property type="match status" value="1"/>
</dbReference>
<dbReference type="EMBL" id="BNCP01000066">
    <property type="protein sequence ID" value="GIL91564.1"/>
    <property type="molecule type" value="Genomic_DNA"/>
</dbReference>
<dbReference type="Proteomes" id="UP000747110">
    <property type="component" value="Unassembled WGS sequence"/>
</dbReference>
<evidence type="ECO:0000313" key="3">
    <source>
        <dbReference type="Proteomes" id="UP000747110"/>
    </source>
</evidence>
<protein>
    <recommendedName>
        <fullName evidence="1">Rhodanese domain-containing protein</fullName>
    </recommendedName>
</protein>
<accession>A0A8J4CX65</accession>
<dbReference type="InterPro" id="IPR001763">
    <property type="entry name" value="Rhodanese-like_dom"/>
</dbReference>
<evidence type="ECO:0000313" key="2">
    <source>
        <dbReference type="EMBL" id="GIL91564.1"/>
    </source>
</evidence>
<dbReference type="OrthoDB" id="496335at2759"/>
<reference evidence="2" key="1">
    <citation type="journal article" date="2021" name="Proc. Natl. Acad. Sci. U.S.A.">
        <title>Three genomes in the algal genus Volvox reveal the fate of a haploid sex-determining region after a transition to homothallism.</title>
        <authorList>
            <person name="Yamamoto K."/>
            <person name="Hamaji T."/>
            <person name="Kawai-Toyooka H."/>
            <person name="Matsuzaki R."/>
            <person name="Takahashi F."/>
            <person name="Nishimura Y."/>
            <person name="Kawachi M."/>
            <person name="Noguchi H."/>
            <person name="Minakuchi Y."/>
            <person name="Umen J.G."/>
            <person name="Toyoda A."/>
            <person name="Nozaki H."/>
        </authorList>
    </citation>
    <scope>NUCLEOTIDE SEQUENCE</scope>
    <source>
        <strain evidence="2">NIES-3786</strain>
    </source>
</reference>
<comment type="caution">
    <text evidence="2">The sequence shown here is derived from an EMBL/GenBank/DDBJ whole genome shotgun (WGS) entry which is preliminary data.</text>
</comment>
<gene>
    <name evidence="2" type="ORF">Vretifemale_19161</name>
</gene>
<dbReference type="PANTHER" id="PTHR44920:SF2">
    <property type="entry name" value="RHODANESE DOMAIN-CONTAINING PROTEIN"/>
    <property type="match status" value="1"/>
</dbReference>
<dbReference type="Pfam" id="PF00581">
    <property type="entry name" value="Rhodanese"/>
    <property type="match status" value="1"/>
</dbReference>